<organism evidence="1">
    <name type="scientific">Siphoviridae sp. ctNxi14</name>
    <dbReference type="NCBI Taxonomy" id="2825475"/>
    <lineage>
        <taxon>Viruses</taxon>
        <taxon>Duplodnaviria</taxon>
        <taxon>Heunggongvirae</taxon>
        <taxon>Uroviricota</taxon>
        <taxon>Caudoviricetes</taxon>
    </lineage>
</organism>
<dbReference type="Gene3D" id="4.10.410.40">
    <property type="match status" value="1"/>
</dbReference>
<accession>A0A8S5VHD2</accession>
<evidence type="ECO:0000313" key="1">
    <source>
        <dbReference type="EMBL" id="DAG06094.1"/>
    </source>
</evidence>
<reference evidence="1" key="1">
    <citation type="journal article" date="2021" name="Proc. Natl. Acad. Sci. U.S.A.">
        <title>A Catalog of Tens of Thousands of Viruses from Human Metagenomes Reveals Hidden Associations with Chronic Diseases.</title>
        <authorList>
            <person name="Tisza M.J."/>
            <person name="Buck C.B."/>
        </authorList>
    </citation>
    <scope>NUCLEOTIDE SEQUENCE</scope>
    <source>
        <strain evidence="1">CtNxi14</strain>
    </source>
</reference>
<proteinExistence type="predicted"/>
<sequence length="145" mass="15575">MSTAISGLNTTLYCGESATTLTKLCDIKDVPDLISDPNLLDATTLSDGMQKQIFGIVQADTKAFTANYNKTDYAAVKAAGYDDTSESNVDKYYALKMQDGSGFTWQGMHQVGLSGFGVDEVVEMTINCIFHSTPKFSESLTVNGG</sequence>
<dbReference type="EMBL" id="BK016266">
    <property type="protein sequence ID" value="DAG06094.1"/>
    <property type="molecule type" value="Genomic_DNA"/>
</dbReference>
<protein>
    <submittedName>
        <fullName evidence="1">Major tail protein</fullName>
    </submittedName>
</protein>
<name>A0A8S5VHD2_9CAUD</name>